<name>A0A0L7M3X8_PLAF4</name>
<dbReference type="Proteomes" id="UP000054282">
    <property type="component" value="Unassembled WGS sequence"/>
</dbReference>
<dbReference type="PROSITE" id="PS50003">
    <property type="entry name" value="PH_DOMAIN"/>
    <property type="match status" value="1"/>
</dbReference>
<dbReference type="SUPFAM" id="SSF50729">
    <property type="entry name" value="PH domain-like"/>
    <property type="match status" value="1"/>
</dbReference>
<evidence type="ECO:0000313" key="2">
    <source>
        <dbReference type="EMBL" id="KOB87551.1"/>
    </source>
</evidence>
<evidence type="ECO:0000313" key="3">
    <source>
        <dbReference type="Proteomes" id="UP000054282"/>
    </source>
</evidence>
<dbReference type="KEGG" id="pfd:PFDG_03811"/>
<feature type="domain" description="PH" evidence="1">
    <location>
        <begin position="1"/>
        <end position="57"/>
    </location>
</feature>
<dbReference type="Pfam" id="PF00169">
    <property type="entry name" value="PH"/>
    <property type="match status" value="1"/>
</dbReference>
<protein>
    <recommendedName>
        <fullName evidence="1">PH domain-containing protein</fullName>
    </recommendedName>
</protein>
<reference evidence="3" key="1">
    <citation type="submission" date="2006-09" db="EMBL/GenBank/DDBJ databases">
        <title>Annotation of Plasmodium falciparum Dd2.</title>
        <authorList>
            <consortium name="The Broad Institute Genome Sequencing Platform"/>
            <person name="Volkman S.K."/>
            <person name="Neafsey D.E."/>
            <person name="Dash A.P."/>
            <person name="Chitnis C.E."/>
            <person name="Hartl D.L."/>
            <person name="Young S.K."/>
            <person name="Zeng Q."/>
            <person name="Koehrsen M."/>
            <person name="Alvarado L."/>
            <person name="Berlin A."/>
            <person name="Borenstein D."/>
            <person name="Chapman S.B."/>
            <person name="Chen Z."/>
            <person name="Engels R."/>
            <person name="Freedman E."/>
            <person name="Gellesch M."/>
            <person name="Goldberg J."/>
            <person name="Griggs A."/>
            <person name="Gujja S."/>
            <person name="Heilman E.R."/>
            <person name="Heiman D.I."/>
            <person name="Howarth C."/>
            <person name="Jen D."/>
            <person name="Larson L."/>
            <person name="Mehta T."/>
            <person name="Neiman D."/>
            <person name="Park D."/>
            <person name="Pearson M."/>
            <person name="Roberts A."/>
            <person name="Saif S."/>
            <person name="Shea T."/>
            <person name="Shenoy N."/>
            <person name="Sisk P."/>
            <person name="Stolte C."/>
            <person name="Sykes S."/>
            <person name="Walk T."/>
            <person name="White J."/>
            <person name="Yandava C."/>
            <person name="Haas B."/>
            <person name="Henn M.R."/>
            <person name="Nusbaum C."/>
            <person name="Birren B."/>
        </authorList>
    </citation>
    <scope>NUCLEOTIDE SEQUENCE [LARGE SCALE GENOMIC DNA]</scope>
</reference>
<accession>A0A0L7M3X8</accession>
<reference evidence="3" key="2">
    <citation type="submission" date="2006-09" db="EMBL/GenBank/DDBJ databases">
        <title>The genome sequence of Plasmodium falciparum Dd2.</title>
        <authorList>
            <consortium name="The Broad Institute Genome Sequencing Platform"/>
            <person name="Birren B."/>
            <person name="Lander E."/>
            <person name="Galagan J."/>
            <person name="Nusbaum C."/>
            <person name="Devon K."/>
            <person name="Henn M."/>
            <person name="Jaffe D."/>
            <person name="Butler J."/>
            <person name="Alvarez P."/>
            <person name="Gnerre S."/>
            <person name="Grabherr M."/>
            <person name="Kleber M."/>
            <person name="Mauceli E."/>
            <person name="Brockman W."/>
            <person name="MacCallum I.A."/>
            <person name="Rounsley S."/>
            <person name="Young S."/>
            <person name="LaButti K."/>
            <person name="Pushparaj V."/>
            <person name="DeCaprio D."/>
            <person name="Crawford M."/>
            <person name="Koehrsen M."/>
            <person name="Engels R."/>
            <person name="Montgomery P."/>
            <person name="Pearson M."/>
            <person name="Howarth C."/>
            <person name="Larson L."/>
            <person name="Luoma S."/>
            <person name="White J."/>
            <person name="Kodira C."/>
            <person name="Zeng Q."/>
            <person name="O'Leary S."/>
            <person name="Yandava C."/>
            <person name="Alvarado L."/>
            <person name="Wirth D."/>
            <person name="Volkman S."/>
            <person name="Hartl D."/>
        </authorList>
    </citation>
    <scope>NUCLEOTIDE SEQUENCE [LARGE SCALE GENOMIC DNA]</scope>
</reference>
<dbReference type="InterPro" id="IPR001849">
    <property type="entry name" value="PH_domain"/>
</dbReference>
<dbReference type="EMBL" id="DS016586">
    <property type="protein sequence ID" value="KOB87551.1"/>
    <property type="molecule type" value="Genomic_DNA"/>
</dbReference>
<proteinExistence type="predicted"/>
<dbReference type="Gene3D" id="3.30.200.20">
    <property type="entry name" value="Phosphorylase Kinase, domain 1"/>
    <property type="match status" value="1"/>
</dbReference>
<gene>
    <name evidence="2" type="ORF">PFDG_03811</name>
</gene>
<organism evidence="2 3">
    <name type="scientific">Plasmodium falciparum (isolate Dd2)</name>
    <dbReference type="NCBI Taxonomy" id="57267"/>
    <lineage>
        <taxon>Eukaryota</taxon>
        <taxon>Sar</taxon>
        <taxon>Alveolata</taxon>
        <taxon>Apicomplexa</taxon>
        <taxon>Aconoidasida</taxon>
        <taxon>Haemosporida</taxon>
        <taxon>Plasmodiidae</taxon>
        <taxon>Plasmodium</taxon>
        <taxon>Plasmodium (Laverania)</taxon>
    </lineage>
</organism>
<evidence type="ECO:0000259" key="1">
    <source>
        <dbReference type="PROSITE" id="PS50003"/>
    </source>
</evidence>
<sequence length="82" mass="9673">MFLEGCYVELIAKNDNINKYGFSICHKGTKQVQKRKLYVNTLEERDEWVQALYSSTKQNTLYNLYELHEQLGQGKFSTVYRG</sequence>
<dbReference type="AlphaFoldDB" id="A0A0L7M3X8"/>